<proteinExistence type="inferred from homology"/>
<dbReference type="SUPFAM" id="SSF56935">
    <property type="entry name" value="Porins"/>
    <property type="match status" value="1"/>
</dbReference>
<evidence type="ECO:0000256" key="5">
    <source>
        <dbReference type="ARBA" id="ARBA00023136"/>
    </source>
</evidence>
<gene>
    <name evidence="10" type="ORF">G9Q97_23585</name>
</gene>
<dbReference type="NCBIfam" id="TIGR04057">
    <property type="entry name" value="SusC_RagA_signa"/>
    <property type="match status" value="1"/>
</dbReference>
<comment type="subcellular location">
    <subcellularLocation>
        <location evidence="1 7">Cell outer membrane</location>
        <topology evidence="1 7">Multi-pass membrane protein</topology>
    </subcellularLocation>
</comment>
<keyword evidence="3 7" id="KW-1134">Transmembrane beta strand</keyword>
<feature type="domain" description="TonB-dependent receptor plug" evidence="9">
    <location>
        <begin position="117"/>
        <end position="230"/>
    </location>
</feature>
<dbReference type="InterPro" id="IPR023997">
    <property type="entry name" value="TonB-dep_OMP_SusC/RagA_CS"/>
</dbReference>
<evidence type="ECO:0000256" key="3">
    <source>
        <dbReference type="ARBA" id="ARBA00022452"/>
    </source>
</evidence>
<sequence length="1022" mass="113115">MKRSLLIVMMVLLAWPMTGWTQSRTLTGQVISGEDNLTLPGVNVRIKDTNRGTVTDIDGTFSIPVSNGETLVFSYIGFVNQEVEVGNQNTLNITLQPDAQTLGEVVVVGYGSVTRGDLTGNVASLKGSEIANVPVPTFQEALQGRMSGVFVESSSGKVGEGVKIRVRGTSSISGGNEPLYVIDGIPVTSSGTIGKSNPLADINFNDIESFEVLKDASAAAIYGARASNGVVLITTKSGTSGKTKFNVGIQRGVSSPTRRNEFLNSAQYIELMRESGYNNDLANGLDPINNPADYEDSDLEFVEGRLDRYAGHTDWREGNVNTDWQEQAFNPDAGITNVNFSASGGDEKTRFYFSTAYDKQEGIMIRNNFERISGRLNLDHKVSDRFSLGANFSLARTETTRLPEDNQFNNPIQLVALAPITPIRDENGVLYDRPTTTYYNNLIDSENANWLTTSFRNINSIFGEYVFSEKLKFRSDFAVDIINQNDERFFGSRTITGQGTNGFGTSRWARIVNYNTNNYFTYTNTFSDRHQLEAVAGMSFQKTEDNYTRVDGQEFPLDELKTLESAAEIVEGTSTFTNFSFLSYFSRINYKLDNKYLMTVSARYDASSRFGENNKYGFFPAASLGWILTEEEFLRGSEGLSLLKLRTSYGLTGNAEIGNFDHLALFSGAFYGLEPGLEPTQITNPDLNWETTAQFNLGVEFGLFNDRITGELDYYDKQTSGLLLLLPLPGTTGFATYRLNTGKMQNYGFELVLNSANYADQNFSWNTSFNFARNINRVRELAEDQNSIPPSSSRFLNGIFIGESIGVFYGPNYAGVDPSNGDALYYSNEELTETTNDYNEAARMVVGDPNPDFIAGITNNLRYKDFELSFLFQGVFGNEIYEGGGGFYAANGDWFDNSTARQFNRWQNPGDITNIPQARLGTCNGCNASSRYISDGSYVRLKTFSLGYNLPGSLVDKMKVSNARVYLMAQNLLTFTNYMGWDPEVNADYLGSTTSDANVFQGNDFYSAPQAKTISLGLNVGF</sequence>
<dbReference type="InterPro" id="IPR036942">
    <property type="entry name" value="Beta-barrel_TonB_sf"/>
</dbReference>
<evidence type="ECO:0000256" key="8">
    <source>
        <dbReference type="SAM" id="SignalP"/>
    </source>
</evidence>
<evidence type="ECO:0000256" key="6">
    <source>
        <dbReference type="ARBA" id="ARBA00023237"/>
    </source>
</evidence>
<keyword evidence="8" id="KW-0732">Signal</keyword>
<organism evidence="10 11">
    <name type="scientific">Cyclobacterium plantarum</name>
    <dbReference type="NCBI Taxonomy" id="2716263"/>
    <lineage>
        <taxon>Bacteria</taxon>
        <taxon>Pseudomonadati</taxon>
        <taxon>Bacteroidota</taxon>
        <taxon>Cytophagia</taxon>
        <taxon>Cytophagales</taxon>
        <taxon>Cyclobacteriaceae</taxon>
        <taxon>Cyclobacterium</taxon>
    </lineage>
</organism>
<evidence type="ECO:0000313" key="11">
    <source>
        <dbReference type="Proteomes" id="UP000649799"/>
    </source>
</evidence>
<comment type="caution">
    <text evidence="10">The sequence shown here is derived from an EMBL/GenBank/DDBJ whole genome shotgun (WGS) entry which is preliminary data.</text>
</comment>
<evidence type="ECO:0000256" key="7">
    <source>
        <dbReference type="PROSITE-ProRule" id="PRU01360"/>
    </source>
</evidence>
<dbReference type="InterPro" id="IPR008969">
    <property type="entry name" value="CarboxyPept-like_regulatory"/>
</dbReference>
<evidence type="ECO:0000256" key="2">
    <source>
        <dbReference type="ARBA" id="ARBA00022448"/>
    </source>
</evidence>
<dbReference type="Gene3D" id="2.60.40.1120">
    <property type="entry name" value="Carboxypeptidase-like, regulatory domain"/>
    <property type="match status" value="1"/>
</dbReference>
<keyword evidence="10" id="KW-0675">Receptor</keyword>
<dbReference type="Pfam" id="PF07715">
    <property type="entry name" value="Plug"/>
    <property type="match status" value="1"/>
</dbReference>
<name>A0ABX0HFQ8_9BACT</name>
<dbReference type="PROSITE" id="PS52016">
    <property type="entry name" value="TONB_DEPENDENT_REC_3"/>
    <property type="match status" value="1"/>
</dbReference>
<feature type="chain" id="PRO_5046560735" evidence="8">
    <location>
        <begin position="22"/>
        <end position="1022"/>
    </location>
</feature>
<dbReference type="Gene3D" id="2.170.130.10">
    <property type="entry name" value="TonB-dependent receptor, plug domain"/>
    <property type="match status" value="1"/>
</dbReference>
<evidence type="ECO:0000259" key="9">
    <source>
        <dbReference type="Pfam" id="PF07715"/>
    </source>
</evidence>
<dbReference type="Gene3D" id="2.40.170.20">
    <property type="entry name" value="TonB-dependent receptor, beta-barrel domain"/>
    <property type="match status" value="1"/>
</dbReference>
<evidence type="ECO:0000313" key="10">
    <source>
        <dbReference type="EMBL" id="NHE59798.1"/>
    </source>
</evidence>
<feature type="signal peptide" evidence="8">
    <location>
        <begin position="1"/>
        <end position="21"/>
    </location>
</feature>
<accession>A0ABX0HFQ8</accession>
<keyword evidence="2 7" id="KW-0813">Transport</keyword>
<dbReference type="EMBL" id="JAANYN010000017">
    <property type="protein sequence ID" value="NHE59798.1"/>
    <property type="molecule type" value="Genomic_DNA"/>
</dbReference>
<keyword evidence="4 7" id="KW-0812">Transmembrane</keyword>
<dbReference type="InterPro" id="IPR039426">
    <property type="entry name" value="TonB-dep_rcpt-like"/>
</dbReference>
<dbReference type="NCBIfam" id="TIGR04056">
    <property type="entry name" value="OMP_RagA_SusC"/>
    <property type="match status" value="1"/>
</dbReference>
<evidence type="ECO:0000256" key="4">
    <source>
        <dbReference type="ARBA" id="ARBA00022692"/>
    </source>
</evidence>
<keyword evidence="6 7" id="KW-0998">Cell outer membrane</keyword>
<protein>
    <submittedName>
        <fullName evidence="10">TonB-dependent receptor</fullName>
    </submittedName>
</protein>
<comment type="similarity">
    <text evidence="7">Belongs to the TonB-dependent receptor family.</text>
</comment>
<dbReference type="Pfam" id="PF13715">
    <property type="entry name" value="CarbopepD_reg_2"/>
    <property type="match status" value="1"/>
</dbReference>
<keyword evidence="5 7" id="KW-0472">Membrane</keyword>
<dbReference type="InterPro" id="IPR023996">
    <property type="entry name" value="TonB-dep_OMP_SusC/RagA"/>
</dbReference>
<reference evidence="10 11" key="1">
    <citation type="submission" date="2020-03" db="EMBL/GenBank/DDBJ databases">
        <title>Cyclobacterium plantarum sp. nov., a marine bacterium isolated from a coastal-marine wetland.</title>
        <authorList>
            <person name="Sanchez-Porro C."/>
            <person name="Ventosa A."/>
            <person name="Amoozegar M."/>
        </authorList>
    </citation>
    <scope>NUCLEOTIDE SEQUENCE [LARGE SCALE GENOMIC DNA]</scope>
    <source>
        <strain evidence="10 11">GBPx2</strain>
    </source>
</reference>
<evidence type="ECO:0000256" key="1">
    <source>
        <dbReference type="ARBA" id="ARBA00004571"/>
    </source>
</evidence>
<dbReference type="RefSeq" id="WP_166151548.1">
    <property type="nucleotide sequence ID" value="NZ_JAANYN010000017.1"/>
</dbReference>
<dbReference type="SUPFAM" id="SSF49464">
    <property type="entry name" value="Carboxypeptidase regulatory domain-like"/>
    <property type="match status" value="1"/>
</dbReference>
<dbReference type="InterPro" id="IPR037066">
    <property type="entry name" value="Plug_dom_sf"/>
</dbReference>
<keyword evidence="11" id="KW-1185">Reference proteome</keyword>
<dbReference type="InterPro" id="IPR012910">
    <property type="entry name" value="Plug_dom"/>
</dbReference>
<dbReference type="Proteomes" id="UP000649799">
    <property type="component" value="Unassembled WGS sequence"/>
</dbReference>